<dbReference type="InterPro" id="IPR001017">
    <property type="entry name" value="DH_E1"/>
</dbReference>
<feature type="domain" description="Dehydrogenase E1 component" evidence="4">
    <location>
        <begin position="29"/>
        <end position="190"/>
    </location>
</feature>
<comment type="cofactor">
    <cofactor evidence="1">
        <name>thiamine diphosphate</name>
        <dbReference type="ChEBI" id="CHEBI:58937"/>
    </cofactor>
</comment>
<protein>
    <submittedName>
        <fullName evidence="5">Pyruvate dehydrogenase</fullName>
    </submittedName>
</protein>
<proteinExistence type="predicted"/>
<dbReference type="RefSeq" id="WP_191312435.1">
    <property type="nucleotide sequence ID" value="NZ_BNAW01000017.1"/>
</dbReference>
<dbReference type="SUPFAM" id="SSF52518">
    <property type="entry name" value="Thiamin diphosphate-binding fold (THDP-binding)"/>
    <property type="match status" value="1"/>
</dbReference>
<dbReference type="InterPro" id="IPR029061">
    <property type="entry name" value="THDP-binding"/>
</dbReference>
<comment type="caution">
    <text evidence="5">The sequence shown here is derived from an EMBL/GenBank/DDBJ whole genome shotgun (WGS) entry which is preliminary data.</text>
</comment>
<dbReference type="PANTHER" id="PTHR11516:SF60">
    <property type="entry name" value="PYRUVATE DEHYDROGENASE E1 COMPONENT SUBUNIT ALPHA"/>
    <property type="match status" value="1"/>
</dbReference>
<dbReference type="Gene3D" id="3.40.50.970">
    <property type="match status" value="1"/>
</dbReference>
<keyword evidence="2" id="KW-0560">Oxidoreductase</keyword>
<evidence type="ECO:0000256" key="3">
    <source>
        <dbReference type="ARBA" id="ARBA00023052"/>
    </source>
</evidence>
<accession>A0ABQ3KHC8</accession>
<dbReference type="InterPro" id="IPR050642">
    <property type="entry name" value="PDH_E1_Alpha_Subunit"/>
</dbReference>
<reference evidence="6" key="1">
    <citation type="journal article" date="2019" name="Int. J. Syst. Evol. Microbiol.">
        <title>The Global Catalogue of Microorganisms (GCM) 10K type strain sequencing project: providing services to taxonomists for standard genome sequencing and annotation.</title>
        <authorList>
            <consortium name="The Broad Institute Genomics Platform"/>
            <consortium name="The Broad Institute Genome Sequencing Center for Infectious Disease"/>
            <person name="Wu L."/>
            <person name="Ma J."/>
        </authorList>
    </citation>
    <scope>NUCLEOTIDE SEQUENCE [LARGE SCALE GENOMIC DNA]</scope>
    <source>
        <strain evidence="6">CGMCC 4.7680</strain>
    </source>
</reference>
<keyword evidence="3" id="KW-0786">Thiamine pyrophosphate</keyword>
<evidence type="ECO:0000259" key="4">
    <source>
        <dbReference type="Pfam" id="PF00676"/>
    </source>
</evidence>
<dbReference type="Pfam" id="PF00676">
    <property type="entry name" value="E1_dh"/>
    <property type="match status" value="1"/>
</dbReference>
<dbReference type="EMBL" id="BNAW01000017">
    <property type="protein sequence ID" value="GHG18632.1"/>
    <property type="molecule type" value="Genomic_DNA"/>
</dbReference>
<evidence type="ECO:0000256" key="1">
    <source>
        <dbReference type="ARBA" id="ARBA00001964"/>
    </source>
</evidence>
<dbReference type="Proteomes" id="UP000649955">
    <property type="component" value="Unassembled WGS sequence"/>
</dbReference>
<name>A0ABQ3KHC8_9PSEU</name>
<evidence type="ECO:0000313" key="5">
    <source>
        <dbReference type="EMBL" id="GHG18632.1"/>
    </source>
</evidence>
<keyword evidence="6" id="KW-1185">Reference proteome</keyword>
<gene>
    <name evidence="5" type="ORF">GCM10017567_41300</name>
</gene>
<evidence type="ECO:0000256" key="2">
    <source>
        <dbReference type="ARBA" id="ARBA00023002"/>
    </source>
</evidence>
<keyword evidence="5" id="KW-0670">Pyruvate</keyword>
<sequence length="249" mass="26264">MTDALQGAYRVMRTIRAVEEAVEKHATGGHRQAGEEALAAGVCLHLDGRDAIAGTHRRLGHRIAKGVDVRAVLAEIRRHRLVTTDTLSGVPLLICGAAIAAKQQDNGGVSVAFLGDGPGTTLEALNLASAWHLPAIFVTENSGYADRVAGLGVPGVVIDGSDFFAVHEAAGEAVGRARDGGGPTLIEAGFPRHTGDCLQRFRTRVTDSGELREQVLDAIDAEVARLIEDSVSAPELAPDDPEIDFYVSY</sequence>
<organism evidence="5 6">
    <name type="scientific">Amycolatopsis bullii</name>
    <dbReference type="NCBI Taxonomy" id="941987"/>
    <lineage>
        <taxon>Bacteria</taxon>
        <taxon>Bacillati</taxon>
        <taxon>Actinomycetota</taxon>
        <taxon>Actinomycetes</taxon>
        <taxon>Pseudonocardiales</taxon>
        <taxon>Pseudonocardiaceae</taxon>
        <taxon>Amycolatopsis</taxon>
    </lineage>
</organism>
<evidence type="ECO:0000313" key="6">
    <source>
        <dbReference type="Proteomes" id="UP000649955"/>
    </source>
</evidence>
<dbReference type="PANTHER" id="PTHR11516">
    <property type="entry name" value="PYRUVATE DEHYDROGENASE E1 COMPONENT, ALPHA SUBUNIT BACTERIAL AND ORGANELLAR"/>
    <property type="match status" value="1"/>
</dbReference>